<reference evidence="1" key="1">
    <citation type="submission" date="2021-06" db="EMBL/GenBank/DDBJ databases">
        <authorList>
            <person name="Kallberg Y."/>
            <person name="Tangrot J."/>
            <person name="Rosling A."/>
        </authorList>
    </citation>
    <scope>NUCLEOTIDE SEQUENCE</scope>
    <source>
        <strain evidence="1">AU212A</strain>
    </source>
</reference>
<keyword evidence="2" id="KW-1185">Reference proteome</keyword>
<accession>A0ACA9M1K2</accession>
<comment type="caution">
    <text evidence="1">The sequence shown here is derived from an EMBL/GenBank/DDBJ whole genome shotgun (WGS) entry which is preliminary data.</text>
</comment>
<organism evidence="1 2">
    <name type="scientific">Scutellospora calospora</name>
    <dbReference type="NCBI Taxonomy" id="85575"/>
    <lineage>
        <taxon>Eukaryota</taxon>
        <taxon>Fungi</taxon>
        <taxon>Fungi incertae sedis</taxon>
        <taxon>Mucoromycota</taxon>
        <taxon>Glomeromycotina</taxon>
        <taxon>Glomeromycetes</taxon>
        <taxon>Diversisporales</taxon>
        <taxon>Gigasporaceae</taxon>
        <taxon>Scutellospora</taxon>
    </lineage>
</organism>
<sequence length="192" mass="21609">EQLSFVGGKTKGICKISSADPRLSSVPLYLEYELGNAYTVVCSPSEFKGNPLVLISPFSNHFEYKTSSYKIITGLDHSKTKFIDNDNYVIEFVKITDLTEQKHEQSHIIGLTELVKSNLNITDNPIETMADTVSTKTVMTQTEPIVEDTKKLTYIAKGIMFKAYIVSFGMKRRSLIREARRALYDLSAPIQV</sequence>
<proteinExistence type="predicted"/>
<protein>
    <submittedName>
        <fullName evidence="1">4953_t:CDS:1</fullName>
    </submittedName>
</protein>
<gene>
    <name evidence="1" type="ORF">SCALOS_LOCUS5533</name>
</gene>
<dbReference type="Proteomes" id="UP000789860">
    <property type="component" value="Unassembled WGS sequence"/>
</dbReference>
<evidence type="ECO:0000313" key="2">
    <source>
        <dbReference type="Proteomes" id="UP000789860"/>
    </source>
</evidence>
<dbReference type="EMBL" id="CAJVPM010009174">
    <property type="protein sequence ID" value="CAG8561753.1"/>
    <property type="molecule type" value="Genomic_DNA"/>
</dbReference>
<name>A0ACA9M1K2_9GLOM</name>
<evidence type="ECO:0000313" key="1">
    <source>
        <dbReference type="EMBL" id="CAG8561753.1"/>
    </source>
</evidence>
<feature type="non-terminal residue" evidence="1">
    <location>
        <position position="1"/>
    </location>
</feature>